<evidence type="ECO:0000313" key="10">
    <source>
        <dbReference type="EMBL" id="KAG6375353.1"/>
    </source>
</evidence>
<dbReference type="InterPro" id="IPR011993">
    <property type="entry name" value="PH-like_dom_sf"/>
</dbReference>
<keyword evidence="2" id="KW-0813">Transport</keyword>
<evidence type="ECO:0000256" key="8">
    <source>
        <dbReference type="SAM" id="MobiDB-lite"/>
    </source>
</evidence>
<dbReference type="GO" id="GO:0051028">
    <property type="term" value="P:mRNA transport"/>
    <property type="evidence" value="ECO:0007669"/>
    <property type="project" value="UniProtKB-KW"/>
</dbReference>
<dbReference type="Pfam" id="PF00638">
    <property type="entry name" value="Ran_BP1"/>
    <property type="match status" value="1"/>
</dbReference>
<dbReference type="AlphaFoldDB" id="A0A8I3A823"/>
<feature type="compositionally biased region" description="Low complexity" evidence="8">
    <location>
        <begin position="424"/>
        <end position="434"/>
    </location>
</feature>
<evidence type="ECO:0000256" key="7">
    <source>
        <dbReference type="ARBA" id="ARBA00023242"/>
    </source>
</evidence>
<dbReference type="SMART" id="SM00160">
    <property type="entry name" value="RanBD"/>
    <property type="match status" value="1"/>
</dbReference>
<dbReference type="Pfam" id="PF08911">
    <property type="entry name" value="NUP50"/>
    <property type="match status" value="1"/>
</dbReference>
<feature type="compositionally biased region" description="Low complexity" evidence="8">
    <location>
        <begin position="279"/>
        <end position="293"/>
    </location>
</feature>
<keyword evidence="6" id="KW-0906">Nuclear pore complex</keyword>
<dbReference type="OrthoDB" id="185618at2759"/>
<keyword evidence="7" id="KW-0539">Nucleus</keyword>
<evidence type="ECO:0000256" key="1">
    <source>
        <dbReference type="ARBA" id="ARBA00004567"/>
    </source>
</evidence>
<dbReference type="PANTHER" id="PTHR38697:SF1">
    <property type="entry name" value="NUCLEAR PORE COMPLEX PROTEIN SIMILAR TO S. CEREVISIAE NUP2 (EUROFUNG)"/>
    <property type="match status" value="1"/>
</dbReference>
<evidence type="ECO:0000256" key="4">
    <source>
        <dbReference type="ARBA" id="ARBA00022927"/>
    </source>
</evidence>
<feature type="compositionally biased region" description="Polar residues" evidence="8">
    <location>
        <begin position="502"/>
        <end position="523"/>
    </location>
</feature>
<evidence type="ECO:0000259" key="9">
    <source>
        <dbReference type="PROSITE" id="PS50196"/>
    </source>
</evidence>
<dbReference type="InterPro" id="IPR000156">
    <property type="entry name" value="Ran_bind_dom"/>
</dbReference>
<evidence type="ECO:0000313" key="11">
    <source>
        <dbReference type="Proteomes" id="UP000683000"/>
    </source>
</evidence>
<dbReference type="PROSITE" id="PS50196">
    <property type="entry name" value="RANBD1"/>
    <property type="match status" value="1"/>
</dbReference>
<gene>
    <name evidence="10" type="ORF">JVT61DRAFT_2908</name>
</gene>
<dbReference type="PANTHER" id="PTHR38697">
    <property type="entry name" value="NUCLEAR PORE COMPLEX PROTEIN SIMILAR TO S. CEREVISIAE NUP2 (EUROFUNG)"/>
    <property type="match status" value="1"/>
</dbReference>
<comment type="subcellular location">
    <subcellularLocation>
        <location evidence="1">Nucleus</location>
        <location evidence="1">Nuclear pore complex</location>
    </subcellularLocation>
</comment>
<evidence type="ECO:0000256" key="3">
    <source>
        <dbReference type="ARBA" id="ARBA00022816"/>
    </source>
</evidence>
<evidence type="ECO:0000256" key="5">
    <source>
        <dbReference type="ARBA" id="ARBA00023010"/>
    </source>
</evidence>
<accession>A0A8I3A823</accession>
<dbReference type="SUPFAM" id="SSF50729">
    <property type="entry name" value="PH domain-like"/>
    <property type="match status" value="1"/>
</dbReference>
<dbReference type="Gene3D" id="2.30.29.30">
    <property type="entry name" value="Pleckstrin-homology domain (PH domain)/Phosphotyrosine-binding domain (PTB)"/>
    <property type="match status" value="1"/>
</dbReference>
<keyword evidence="11" id="KW-1185">Reference proteome</keyword>
<dbReference type="GO" id="GO:0015031">
    <property type="term" value="P:protein transport"/>
    <property type="evidence" value="ECO:0007669"/>
    <property type="project" value="UniProtKB-KW"/>
</dbReference>
<feature type="compositionally biased region" description="Low complexity" evidence="8">
    <location>
        <begin position="364"/>
        <end position="382"/>
    </location>
</feature>
<evidence type="ECO:0000256" key="2">
    <source>
        <dbReference type="ARBA" id="ARBA00022448"/>
    </source>
</evidence>
<reference evidence="10" key="1">
    <citation type="submission" date="2021-03" db="EMBL/GenBank/DDBJ databases">
        <title>Evolutionary innovations through gain and loss of genes in the ectomycorrhizal Boletales.</title>
        <authorList>
            <person name="Wu G."/>
            <person name="Miyauchi S."/>
            <person name="Morin E."/>
            <person name="Yang Z.-L."/>
            <person name="Xu J."/>
            <person name="Martin F.M."/>
        </authorList>
    </citation>
    <scope>NUCLEOTIDE SEQUENCE</scope>
    <source>
        <strain evidence="10">BR01</strain>
    </source>
</reference>
<feature type="compositionally biased region" description="Low complexity" evidence="8">
    <location>
        <begin position="302"/>
        <end position="334"/>
    </location>
</feature>
<dbReference type="CDD" id="cd13170">
    <property type="entry name" value="RanBD_NUP50"/>
    <property type="match status" value="1"/>
</dbReference>
<dbReference type="EMBL" id="JAGFBS010000014">
    <property type="protein sequence ID" value="KAG6375353.1"/>
    <property type="molecule type" value="Genomic_DNA"/>
</dbReference>
<keyword evidence="3" id="KW-0509">mRNA transport</keyword>
<dbReference type="InterPro" id="IPR053074">
    <property type="entry name" value="NPC_Nucleoporin"/>
</dbReference>
<feature type="domain" description="RanBD1" evidence="9">
    <location>
        <begin position="534"/>
        <end position="667"/>
    </location>
</feature>
<name>A0A8I3A823_9AGAM</name>
<dbReference type="GO" id="GO:0005643">
    <property type="term" value="C:nuclear pore"/>
    <property type="evidence" value="ECO:0007669"/>
    <property type="project" value="UniProtKB-SubCell"/>
</dbReference>
<feature type="region of interest" description="Disordered" evidence="8">
    <location>
        <begin position="423"/>
        <end position="448"/>
    </location>
</feature>
<protein>
    <recommendedName>
        <fullName evidence="9">RanBD1 domain-containing protein</fullName>
    </recommendedName>
</protein>
<keyword evidence="5" id="KW-0811">Translocation</keyword>
<sequence>MKRGAERQITKDGTDDDEIEVSVLFILVAAPAHVHKEIQDPQGFQKADEVALARRQIRALPKRTLTASKPPALNGLPPGPAPDVLDKVEVAPQPKFVGFVGFGAGTSVSNTFTFAAQPLAVSAPSPAQPTPAAVSSFFGAPKPASMDSDAFSPKPATSTAAGETNPVAFKYFKSLRGLNASFLSAISSAVEKDPFCDVANLVESYKNLRTTIQSEFDKSSQPSTTRDPVATSLAPIFGVKPPPEKTTSLFSMPKPSVGSAEAFPKLPSTIESGTKTSGFTFPSFAPPSSSAPTQLPFGITFKPSEPSSSAPGPEPPKSAALSTPASTSSLPSTPGFTFATPSAVESTAPKLVPGSSGQETEGLSASSSPRPTSTTPSFGSSSVPNFFATSKPTNTFGISDPAPKPTSVFGNFVSGSTGTVFGNATATSSSTSASIFRPSSDKPVSVFGSASPPKTGAFTFGKPAGSIGNPVGFGFGGSSPSTGDSAMPGSSSSGFTFGVPSTKPTESLFSPPTTDKSSESTPQPEAEGIGEGGEEDAVKLLPSHTHDEEGEGEEDEETTHLVRCKVYRLFKSEDKNEWKDVGVGMFRLKKHKETNVRRALLRNSNTGRILINFRINKSLKPTVAKNAVSFVGYDDGTPTSFSIRVKTEEQANDLKQALEREIATVQAAE</sequence>
<comment type="caution">
    <text evidence="10">The sequence shown here is derived from an EMBL/GenBank/DDBJ whole genome shotgun (WGS) entry which is preliminary data.</text>
</comment>
<feature type="region of interest" description="Disordered" evidence="8">
    <location>
        <begin position="475"/>
        <end position="532"/>
    </location>
</feature>
<dbReference type="Proteomes" id="UP000683000">
    <property type="component" value="Unassembled WGS sequence"/>
</dbReference>
<proteinExistence type="predicted"/>
<dbReference type="InterPro" id="IPR015007">
    <property type="entry name" value="NUP2/50/61"/>
</dbReference>
<evidence type="ECO:0000256" key="6">
    <source>
        <dbReference type="ARBA" id="ARBA00023132"/>
    </source>
</evidence>
<feature type="region of interest" description="Disordered" evidence="8">
    <location>
        <begin position="277"/>
        <end position="384"/>
    </location>
</feature>
<keyword evidence="4" id="KW-0653">Protein transport</keyword>
<organism evidence="10 11">
    <name type="scientific">Boletus reticuloceps</name>
    <dbReference type="NCBI Taxonomy" id="495285"/>
    <lineage>
        <taxon>Eukaryota</taxon>
        <taxon>Fungi</taxon>
        <taxon>Dikarya</taxon>
        <taxon>Basidiomycota</taxon>
        <taxon>Agaricomycotina</taxon>
        <taxon>Agaricomycetes</taxon>
        <taxon>Agaricomycetidae</taxon>
        <taxon>Boletales</taxon>
        <taxon>Boletineae</taxon>
        <taxon>Boletaceae</taxon>
        <taxon>Boletoideae</taxon>
        <taxon>Boletus</taxon>
    </lineage>
</organism>